<dbReference type="AlphaFoldDB" id="A0A448Z6F7"/>
<dbReference type="Pfam" id="PF01764">
    <property type="entry name" value="Lipase_3"/>
    <property type="match status" value="1"/>
</dbReference>
<accession>A0A448Z6F7</accession>
<reference evidence="3 4" key="1">
    <citation type="submission" date="2019-01" db="EMBL/GenBank/DDBJ databases">
        <authorList>
            <person name="Ferrante I. M."/>
        </authorList>
    </citation>
    <scope>NUCLEOTIDE SEQUENCE [LARGE SCALE GENOMIC DNA]</scope>
    <source>
        <strain evidence="3 4">B856</strain>
    </source>
</reference>
<dbReference type="GO" id="GO:0006629">
    <property type="term" value="P:lipid metabolic process"/>
    <property type="evidence" value="ECO:0007669"/>
    <property type="project" value="InterPro"/>
</dbReference>
<protein>
    <recommendedName>
        <fullName evidence="2">Fungal lipase-type domain-containing protein</fullName>
    </recommendedName>
</protein>
<dbReference type="CDD" id="cd00519">
    <property type="entry name" value="Lipase_3"/>
    <property type="match status" value="1"/>
</dbReference>
<sequence length="574" mass="62126">MNPRMMATRTKHRIESLATHTTIASTTNRGACRRQPPPIHYSYYSRRGENRRDRAGRIATRKAAGISKRIRTIDRRSVRERYARNLVAAMGFPSVRHIFLSVLLATIEAAAATEATRDALATNHLRHGDRFHRRAEENRGSDRKHDLDREPERKHEAGTAADEAVYTDTHTDCSAAPARDGMSPRGVRRSAIAAELSRLAYELGEDPLAAKDSGLGFETAYGSYHSSGIDAVYSARIGSEYCAVAFRGTDSGGEDYRSDLLSNLSVGPVGYGNEDSHSCEVHSGFHEAYYGFEHRSEGVEAFLETCLEGCPGCEVLLTGHSQGGSIAEVAALYYLRGENNATPRSDKRNPAKVHVVTFGAPQALGAGCLPLFSREERCNFLHYVMTTEGSLGRGLVYDPVPMLSHRALVDRDNDGTMDASWDTYARNGGLAFVGFEVFVSAEDPSSVLFGALDAHYPAPTGALDWSIDSHNKALYAGVLAEQAGLYPPGDLGHVVCHLPTDGLAAGAPCNPAESGVPCGTGECAAGGSGGWWNRWWPTGHTCAGGAGAADRFCHERPPEWTFVGRGEKGRDQHQ</sequence>
<proteinExistence type="predicted"/>
<dbReference type="InterPro" id="IPR051218">
    <property type="entry name" value="Sec_MonoDiacylglyc_Lipase"/>
</dbReference>
<dbReference type="PANTHER" id="PTHR45856">
    <property type="entry name" value="ALPHA/BETA-HYDROLASES SUPERFAMILY PROTEIN"/>
    <property type="match status" value="1"/>
</dbReference>
<evidence type="ECO:0000313" key="4">
    <source>
        <dbReference type="Proteomes" id="UP000291116"/>
    </source>
</evidence>
<dbReference type="OrthoDB" id="40037at2759"/>
<evidence type="ECO:0000313" key="3">
    <source>
        <dbReference type="EMBL" id="VEU37613.1"/>
    </source>
</evidence>
<dbReference type="Gene3D" id="3.40.50.1820">
    <property type="entry name" value="alpha/beta hydrolase"/>
    <property type="match status" value="1"/>
</dbReference>
<feature type="compositionally biased region" description="Basic and acidic residues" evidence="1">
    <location>
        <begin position="134"/>
        <end position="157"/>
    </location>
</feature>
<dbReference type="PANTHER" id="PTHR45856:SF24">
    <property type="entry name" value="FUNGAL LIPASE-LIKE DOMAIN-CONTAINING PROTEIN"/>
    <property type="match status" value="1"/>
</dbReference>
<gene>
    <name evidence="3" type="ORF">PSNMU_V1.4_AUG-EV-PASAV3_0044180</name>
</gene>
<dbReference type="Proteomes" id="UP000291116">
    <property type="component" value="Unassembled WGS sequence"/>
</dbReference>
<name>A0A448Z6F7_9STRA</name>
<feature type="region of interest" description="Disordered" evidence="1">
    <location>
        <begin position="129"/>
        <end position="163"/>
    </location>
</feature>
<organism evidence="3 4">
    <name type="scientific">Pseudo-nitzschia multistriata</name>
    <dbReference type="NCBI Taxonomy" id="183589"/>
    <lineage>
        <taxon>Eukaryota</taxon>
        <taxon>Sar</taxon>
        <taxon>Stramenopiles</taxon>
        <taxon>Ochrophyta</taxon>
        <taxon>Bacillariophyta</taxon>
        <taxon>Bacillariophyceae</taxon>
        <taxon>Bacillariophycidae</taxon>
        <taxon>Bacillariales</taxon>
        <taxon>Bacillariaceae</taxon>
        <taxon>Pseudo-nitzschia</taxon>
    </lineage>
</organism>
<dbReference type="EMBL" id="CAACVS010000134">
    <property type="protein sequence ID" value="VEU37613.1"/>
    <property type="molecule type" value="Genomic_DNA"/>
</dbReference>
<evidence type="ECO:0000256" key="1">
    <source>
        <dbReference type="SAM" id="MobiDB-lite"/>
    </source>
</evidence>
<dbReference type="InterPro" id="IPR002921">
    <property type="entry name" value="Fungal_lipase-type"/>
</dbReference>
<dbReference type="SUPFAM" id="SSF53474">
    <property type="entry name" value="alpha/beta-Hydrolases"/>
    <property type="match status" value="1"/>
</dbReference>
<feature type="domain" description="Fungal lipase-type" evidence="2">
    <location>
        <begin position="244"/>
        <end position="362"/>
    </location>
</feature>
<dbReference type="InterPro" id="IPR029058">
    <property type="entry name" value="AB_hydrolase_fold"/>
</dbReference>
<keyword evidence="4" id="KW-1185">Reference proteome</keyword>
<evidence type="ECO:0000259" key="2">
    <source>
        <dbReference type="Pfam" id="PF01764"/>
    </source>
</evidence>